<dbReference type="SUPFAM" id="SSF55174">
    <property type="entry name" value="Alpha-L RNA-binding motif"/>
    <property type="match status" value="1"/>
</dbReference>
<dbReference type="PROSITE" id="PS50889">
    <property type="entry name" value="S4"/>
    <property type="match status" value="1"/>
</dbReference>
<dbReference type="AlphaFoldDB" id="A0A0P5VL10"/>
<gene>
    <name evidence="3" type="ORF">APZ42_019780</name>
</gene>
<dbReference type="OrthoDB" id="4150at2759"/>
<dbReference type="InterPro" id="IPR057896">
    <property type="entry name" value="MTRES1_C"/>
</dbReference>
<sequence length="227" mass="25679">MTNSSVMTRISLVSFARLRQVQAIPEHAGRVLFPVAKRGFHRLSDIFRCQPLVTELQHNPCTYQRALKHTSKFSRGKEGKEQPIDKNDEEDDDSTTDITELDPEILSDVDGKDVKIVKKKVNSLRLDSLLKAGLGTAKNKIDTAFYESKIRVNGEKLFKKSKRMETGDEIDLIKGPNVINPAFLDVGRVVILKADYASDLEKVTVVLKRYRLLTIENYPNPYKTSTS</sequence>
<name>A0A0P5VL10_9CRUS</name>
<protein>
    <recommendedName>
        <fullName evidence="2">Mitochondrial transcription rescue factor 1 C-terminal domain-containing protein</fullName>
    </recommendedName>
</protein>
<comment type="caution">
    <text evidence="3">The sequence shown here is derived from an EMBL/GenBank/DDBJ whole genome shotgun (WGS) entry which is preliminary data.</text>
</comment>
<evidence type="ECO:0000256" key="1">
    <source>
        <dbReference type="SAM" id="MobiDB-lite"/>
    </source>
</evidence>
<feature type="compositionally biased region" description="Basic and acidic residues" evidence="1">
    <location>
        <begin position="75"/>
        <end position="86"/>
    </location>
</feature>
<dbReference type="GO" id="GO:0003723">
    <property type="term" value="F:RNA binding"/>
    <property type="evidence" value="ECO:0007669"/>
    <property type="project" value="TreeGrafter"/>
</dbReference>
<dbReference type="EMBL" id="LRGB01000944">
    <property type="protein sequence ID" value="KZS14464.1"/>
    <property type="molecule type" value="Genomic_DNA"/>
</dbReference>
<accession>A0A0P5VL10</accession>
<dbReference type="Pfam" id="PF25818">
    <property type="entry name" value="MTRES1_C"/>
    <property type="match status" value="1"/>
</dbReference>
<dbReference type="GO" id="GO:1903108">
    <property type="term" value="P:regulation of mitochondrial transcription"/>
    <property type="evidence" value="ECO:0007669"/>
    <property type="project" value="TreeGrafter"/>
</dbReference>
<reference evidence="3 4" key="1">
    <citation type="submission" date="2016-03" db="EMBL/GenBank/DDBJ databases">
        <title>EvidentialGene: Evidence-directed Construction of Genes on Genomes.</title>
        <authorList>
            <person name="Gilbert D.G."/>
            <person name="Choi J.-H."/>
            <person name="Mockaitis K."/>
            <person name="Colbourne J."/>
            <person name="Pfrender M."/>
        </authorList>
    </citation>
    <scope>NUCLEOTIDE SEQUENCE [LARGE SCALE GENOMIC DNA]</scope>
    <source>
        <strain evidence="3 4">Xinb3</strain>
        <tissue evidence="3">Complete organism</tissue>
    </source>
</reference>
<evidence type="ECO:0000313" key="4">
    <source>
        <dbReference type="Proteomes" id="UP000076858"/>
    </source>
</evidence>
<dbReference type="Proteomes" id="UP000076858">
    <property type="component" value="Unassembled WGS sequence"/>
</dbReference>
<proteinExistence type="predicted"/>
<dbReference type="PANTHER" id="PTHR13633">
    <property type="entry name" value="MITOCHONDRIAL TRANSCRIPTION RESCUE FACTOR 1"/>
    <property type="match status" value="1"/>
</dbReference>
<organism evidence="3 4">
    <name type="scientific">Daphnia magna</name>
    <dbReference type="NCBI Taxonomy" id="35525"/>
    <lineage>
        <taxon>Eukaryota</taxon>
        <taxon>Metazoa</taxon>
        <taxon>Ecdysozoa</taxon>
        <taxon>Arthropoda</taxon>
        <taxon>Crustacea</taxon>
        <taxon>Branchiopoda</taxon>
        <taxon>Diplostraca</taxon>
        <taxon>Cladocera</taxon>
        <taxon>Anomopoda</taxon>
        <taxon>Daphniidae</taxon>
        <taxon>Daphnia</taxon>
    </lineage>
</organism>
<dbReference type="PANTHER" id="PTHR13633:SF3">
    <property type="entry name" value="MITOCHONDRIAL TRANSCRIPTION RESCUE FACTOR 1"/>
    <property type="match status" value="1"/>
</dbReference>
<keyword evidence="4" id="KW-1185">Reference proteome</keyword>
<dbReference type="STRING" id="35525.A0A0P5VL10"/>
<evidence type="ECO:0000313" key="3">
    <source>
        <dbReference type="EMBL" id="KZS14464.1"/>
    </source>
</evidence>
<dbReference type="GO" id="GO:0005739">
    <property type="term" value="C:mitochondrion"/>
    <property type="evidence" value="ECO:0007669"/>
    <property type="project" value="TreeGrafter"/>
</dbReference>
<feature type="region of interest" description="Disordered" evidence="1">
    <location>
        <begin position="72"/>
        <end position="100"/>
    </location>
</feature>
<feature type="domain" description="Mitochondrial transcription rescue factor 1 C-terminal" evidence="2">
    <location>
        <begin position="117"/>
        <end position="215"/>
    </location>
</feature>
<evidence type="ECO:0000259" key="2">
    <source>
        <dbReference type="Pfam" id="PF25818"/>
    </source>
</evidence>
<feature type="compositionally biased region" description="Acidic residues" evidence="1">
    <location>
        <begin position="87"/>
        <end position="100"/>
    </location>
</feature>